<dbReference type="Gramene" id="TraesMAC5B03G03009950.1">
    <property type="protein sequence ID" value="TraesMAC5B03G03009950.1"/>
    <property type="gene ID" value="TraesMAC5B03G03009950"/>
</dbReference>
<organism evidence="2">
    <name type="scientific">Triticum aestivum</name>
    <name type="common">Wheat</name>
    <dbReference type="NCBI Taxonomy" id="4565"/>
    <lineage>
        <taxon>Eukaryota</taxon>
        <taxon>Viridiplantae</taxon>
        <taxon>Streptophyta</taxon>
        <taxon>Embryophyta</taxon>
        <taxon>Tracheophyta</taxon>
        <taxon>Spermatophyta</taxon>
        <taxon>Magnoliopsida</taxon>
        <taxon>Liliopsida</taxon>
        <taxon>Poales</taxon>
        <taxon>Poaceae</taxon>
        <taxon>BOP clade</taxon>
        <taxon>Pooideae</taxon>
        <taxon>Triticodae</taxon>
        <taxon>Triticeae</taxon>
        <taxon>Triticinae</taxon>
        <taxon>Triticum</taxon>
    </lineage>
</organism>
<sequence length="401" mass="45322">MLTLTAATRSLFAKPQRESAVAELQLEIYLIDTFLCDNIGPLVSDAVDRGLLKDLDLAILDEKGTSGRSPSDEIKRAQDIDGFFCAYPSVLHCLTSLSLYGVSFLQLDIHHILFDCCNQLKHLYLYSCDVGPLWKIDAPNSKLRVLVLYMCCFEGIELISLPKLEKLSVLGWVSHSVPLSFGFVPSLEELDLAQILLRRQHLYKLSDFLHGATGIHTLTLDSKGSAIWLQPEIKQLTSAFRKLRKLLILGVFVEFDLLWTTTFLEAAPSIEMLHIEVCEHACELGDENDESGIFAERINPLWELDFHASKNMLLRELHIAHFRPLEQQLTFIRAILERAPNLQTVMLNKDGEICNECDAMALDVPPSASARPAFPRTNEEQDSVVRWVIDGTFFSGQIYFR</sequence>
<dbReference type="Proteomes" id="UP000019116">
    <property type="component" value="Chromosome 5B"/>
</dbReference>
<dbReference type="PANTHER" id="PTHR35545:SF19">
    <property type="entry name" value="F-BOX DOMAIN-CONTAINING PROTEIN"/>
    <property type="match status" value="1"/>
</dbReference>
<evidence type="ECO:0000313" key="3">
    <source>
        <dbReference type="Proteomes" id="UP000019116"/>
    </source>
</evidence>
<dbReference type="Pfam" id="PF23622">
    <property type="entry name" value="LRR_At1g61320_AtMIF1"/>
    <property type="match status" value="1"/>
</dbReference>
<dbReference type="Gramene" id="TraesNOR5B03G03040540.1">
    <property type="protein sequence ID" value="TraesNOR5B03G03040540.1"/>
    <property type="gene ID" value="TraesNOR5B03G03040540"/>
</dbReference>
<dbReference type="OMA" id="HIAHFRP"/>
<dbReference type="Gramene" id="TraesCS5B03G1289100.1">
    <property type="protein sequence ID" value="TraesCS5B03G1289100.1.CDS"/>
    <property type="gene ID" value="TraesCS5B03G1289100"/>
</dbReference>
<dbReference type="Gramene" id="TraesCS5B02G530600.1">
    <property type="protein sequence ID" value="TraesCS5B02G530600.1"/>
    <property type="gene ID" value="TraesCS5B02G530600"/>
</dbReference>
<dbReference type="PANTHER" id="PTHR35545">
    <property type="entry name" value="F-BOX DOMAIN-CONTAINING PROTEIN"/>
    <property type="match status" value="1"/>
</dbReference>
<protein>
    <recommendedName>
        <fullName evidence="1">At1g61320/AtMIF1 LRR domain-containing protein</fullName>
    </recommendedName>
</protein>
<dbReference type="Gene3D" id="3.80.10.10">
    <property type="entry name" value="Ribonuclease Inhibitor"/>
    <property type="match status" value="1"/>
</dbReference>
<dbReference type="InterPro" id="IPR055357">
    <property type="entry name" value="LRR_At1g61320_AtMIF1"/>
</dbReference>
<dbReference type="Gramene" id="TraesCLE_scaffold_004810_01G001000.1">
    <property type="protein sequence ID" value="TraesCLE_scaffold_004810_01G001000.1"/>
    <property type="gene ID" value="TraesCLE_scaffold_004810_01G001000"/>
</dbReference>
<evidence type="ECO:0000259" key="1">
    <source>
        <dbReference type="Pfam" id="PF23622"/>
    </source>
</evidence>
<feature type="domain" description="At1g61320/AtMIF1 LRR" evidence="1">
    <location>
        <begin position="90"/>
        <end position="350"/>
    </location>
</feature>
<dbReference type="EnsemblPlants" id="TraesCS5B02G530600.1">
    <property type="protein sequence ID" value="TraesCS5B02G530600.1"/>
    <property type="gene ID" value="TraesCS5B02G530600"/>
</dbReference>
<accession>A0A3B6LXU7</accession>
<reference evidence="2" key="2">
    <citation type="submission" date="2018-10" db="UniProtKB">
        <authorList>
            <consortium name="EnsemblPlants"/>
        </authorList>
    </citation>
    <scope>IDENTIFICATION</scope>
</reference>
<keyword evidence="3" id="KW-1185">Reference proteome</keyword>
<dbReference type="OrthoDB" id="592278at2759"/>
<dbReference type="Gramene" id="TraesJAG5B03G03009620.1">
    <property type="protein sequence ID" value="TraesJAG5B03G03009620.1"/>
    <property type="gene ID" value="TraesJAG5B03G03009620"/>
</dbReference>
<dbReference type="Gramene" id="TraesCAD_scaffold_075440_01G000100.1">
    <property type="protein sequence ID" value="TraesCAD_scaffold_075440_01G000100.1"/>
    <property type="gene ID" value="TraesCAD_scaffold_075440_01G000100"/>
</dbReference>
<dbReference type="AlphaFoldDB" id="A0A3B6LXU7"/>
<proteinExistence type="predicted"/>
<dbReference type="Gramene" id="TraesROB_scaffold_006284_01G001000.1">
    <property type="protein sequence ID" value="TraesROB_scaffold_006284_01G001000.1"/>
    <property type="gene ID" value="TraesROB_scaffold_006284_01G001000"/>
</dbReference>
<dbReference type="SUPFAM" id="SSF52047">
    <property type="entry name" value="RNI-like"/>
    <property type="match status" value="1"/>
</dbReference>
<dbReference type="Gramene" id="TraesARI7B03G04330430.1">
    <property type="protein sequence ID" value="TraesARI7B03G04330430.1"/>
    <property type="gene ID" value="TraesARI7B03G04330430"/>
</dbReference>
<dbReference type="Gramene" id="TraesLAC5B03G02967060.1">
    <property type="protein sequence ID" value="TraesLAC5B03G02967060.1"/>
    <property type="gene ID" value="TraesLAC5B03G02967060"/>
</dbReference>
<dbReference type="Gramene" id="TraesSYM7B03G04009010.1">
    <property type="protein sequence ID" value="TraesSYM7B03G04009010.1"/>
    <property type="gene ID" value="TraesSYM7B03G04009010"/>
</dbReference>
<evidence type="ECO:0000313" key="2">
    <source>
        <dbReference type="EnsemblPlants" id="TraesCS5B02G530600.1"/>
    </source>
</evidence>
<dbReference type="InterPro" id="IPR032675">
    <property type="entry name" value="LRR_dom_sf"/>
</dbReference>
<name>A0A3B6LXU7_WHEAT</name>
<reference evidence="2" key="1">
    <citation type="submission" date="2018-08" db="EMBL/GenBank/DDBJ databases">
        <authorList>
            <person name="Rossello M."/>
        </authorList>
    </citation>
    <scope>NUCLEOTIDE SEQUENCE [LARGE SCALE GENOMIC DNA]</scope>
    <source>
        <strain evidence="2">cv. Chinese Spring</strain>
    </source>
</reference>